<dbReference type="Pfam" id="PF03631">
    <property type="entry name" value="Virul_fac_BrkB"/>
    <property type="match status" value="1"/>
</dbReference>
<dbReference type="InterPro" id="IPR017039">
    <property type="entry name" value="Virul_fac_BrkB"/>
</dbReference>
<evidence type="ECO:0000256" key="3">
    <source>
        <dbReference type="ARBA" id="ARBA00022692"/>
    </source>
</evidence>
<feature type="coiled-coil region" evidence="6">
    <location>
        <begin position="291"/>
        <end position="318"/>
    </location>
</feature>
<feature type="transmembrane region" description="Helical" evidence="8">
    <location>
        <begin position="132"/>
        <end position="152"/>
    </location>
</feature>
<evidence type="ECO:0000256" key="8">
    <source>
        <dbReference type="SAM" id="Phobius"/>
    </source>
</evidence>
<dbReference type="AlphaFoldDB" id="A0AAV3S7G1"/>
<keyword evidence="4 8" id="KW-1133">Transmembrane helix</keyword>
<evidence type="ECO:0008006" key="11">
    <source>
        <dbReference type="Google" id="ProtNLM"/>
    </source>
</evidence>
<organism evidence="9 10">
    <name type="scientific">Halarchaeum salinum</name>
    <dbReference type="NCBI Taxonomy" id="489912"/>
    <lineage>
        <taxon>Archaea</taxon>
        <taxon>Methanobacteriati</taxon>
        <taxon>Methanobacteriota</taxon>
        <taxon>Stenosarchaea group</taxon>
        <taxon>Halobacteria</taxon>
        <taxon>Halobacteriales</taxon>
        <taxon>Halobacteriaceae</taxon>
    </lineage>
</organism>
<proteinExistence type="predicted"/>
<sequence length="402" mass="42423">MSRPDAVRVVRAVVASARRHEITFLAAGVAYYAFVSLVPLLVLALAIGSALGGDALADYALDAVGTFLTPAGQHVVTETVRSAVDRRGATLAGLALLAWSGLRVFRGLDAAFSRIYGRPADEPLTQQLVDGALVLCAVGVAAALAAAVGVLLPRVIGGFVGELVGTVGLAAALTVVFLPVYHVFPDTELPFADVWPGALAAAIGWTLLADGFRLYVATVGSPDLYGVLGAAVLLITWLYVSGTVIMGGAVLNAVLAGRTDDTATEPDERRVETDGGRAGADGGRTEPTPDVTALQHRVESLERELDEKTVDRDAFEDDLKGYVRSRVRRNHARGWGPYLVMLYGTVMTLGAFYWLDGPWAILAMLVVGFSTFGLYVFMTIVGVSLNALGVPGRVAGWLRSKR</sequence>
<evidence type="ECO:0000256" key="4">
    <source>
        <dbReference type="ARBA" id="ARBA00022989"/>
    </source>
</evidence>
<evidence type="ECO:0000256" key="5">
    <source>
        <dbReference type="ARBA" id="ARBA00023136"/>
    </source>
</evidence>
<dbReference type="PANTHER" id="PTHR30213:SF0">
    <property type="entry name" value="UPF0761 MEMBRANE PROTEIN YIHY"/>
    <property type="match status" value="1"/>
</dbReference>
<dbReference type="NCBIfam" id="TIGR00765">
    <property type="entry name" value="yihY_not_rbn"/>
    <property type="match status" value="1"/>
</dbReference>
<dbReference type="GO" id="GO:0005886">
    <property type="term" value="C:plasma membrane"/>
    <property type="evidence" value="ECO:0007669"/>
    <property type="project" value="UniProtKB-SubCell"/>
</dbReference>
<accession>A0AAV3S7G1</accession>
<dbReference type="RefSeq" id="WP_211312309.1">
    <property type="nucleotide sequence ID" value="NZ_BAAABL010000041.1"/>
</dbReference>
<evidence type="ECO:0000256" key="6">
    <source>
        <dbReference type="SAM" id="Coils"/>
    </source>
</evidence>
<protein>
    <recommendedName>
        <fullName evidence="11">YihY/virulence factor BrkB family protein</fullName>
    </recommendedName>
</protein>
<feature type="transmembrane region" description="Helical" evidence="8">
    <location>
        <begin position="361"/>
        <end position="383"/>
    </location>
</feature>
<name>A0AAV3S7G1_9EURY</name>
<evidence type="ECO:0000256" key="1">
    <source>
        <dbReference type="ARBA" id="ARBA00004651"/>
    </source>
</evidence>
<feature type="compositionally biased region" description="Basic and acidic residues" evidence="7">
    <location>
        <begin position="261"/>
        <end position="275"/>
    </location>
</feature>
<evidence type="ECO:0000256" key="7">
    <source>
        <dbReference type="SAM" id="MobiDB-lite"/>
    </source>
</evidence>
<feature type="region of interest" description="Disordered" evidence="7">
    <location>
        <begin position="261"/>
        <end position="289"/>
    </location>
</feature>
<keyword evidence="6" id="KW-0175">Coiled coil</keyword>
<evidence type="ECO:0000313" key="9">
    <source>
        <dbReference type="EMBL" id="GAA0298047.1"/>
    </source>
</evidence>
<comment type="subcellular location">
    <subcellularLocation>
        <location evidence="1">Cell membrane</location>
        <topology evidence="1">Multi-pass membrane protein</topology>
    </subcellularLocation>
</comment>
<keyword evidence="10" id="KW-1185">Reference proteome</keyword>
<reference evidence="9 10" key="1">
    <citation type="journal article" date="2019" name="Int. J. Syst. Evol. Microbiol.">
        <title>The Global Catalogue of Microorganisms (GCM) 10K type strain sequencing project: providing services to taxonomists for standard genome sequencing and annotation.</title>
        <authorList>
            <consortium name="The Broad Institute Genomics Platform"/>
            <consortium name="The Broad Institute Genome Sequencing Center for Infectious Disease"/>
            <person name="Wu L."/>
            <person name="Ma J."/>
        </authorList>
    </citation>
    <scope>NUCLEOTIDE SEQUENCE [LARGE SCALE GENOMIC DNA]</scope>
    <source>
        <strain evidence="9 10">JCM 16330</strain>
    </source>
</reference>
<comment type="caution">
    <text evidence="9">The sequence shown here is derived from an EMBL/GenBank/DDBJ whole genome shotgun (WGS) entry which is preliminary data.</text>
</comment>
<feature type="transmembrane region" description="Helical" evidence="8">
    <location>
        <begin position="159"/>
        <end position="181"/>
    </location>
</feature>
<gene>
    <name evidence="9" type="ORF">GCM10009066_10360</name>
</gene>
<dbReference type="EMBL" id="BAAABL010000041">
    <property type="protein sequence ID" value="GAA0298047.1"/>
    <property type="molecule type" value="Genomic_DNA"/>
</dbReference>
<feature type="transmembrane region" description="Helical" evidence="8">
    <location>
        <begin position="21"/>
        <end position="47"/>
    </location>
</feature>
<evidence type="ECO:0000313" key="10">
    <source>
        <dbReference type="Proteomes" id="UP001500837"/>
    </source>
</evidence>
<feature type="transmembrane region" description="Helical" evidence="8">
    <location>
        <begin position="335"/>
        <end position="355"/>
    </location>
</feature>
<dbReference type="PANTHER" id="PTHR30213">
    <property type="entry name" value="INNER MEMBRANE PROTEIN YHJD"/>
    <property type="match status" value="1"/>
</dbReference>
<keyword evidence="5 8" id="KW-0472">Membrane</keyword>
<feature type="transmembrane region" description="Helical" evidence="8">
    <location>
        <begin position="224"/>
        <end position="251"/>
    </location>
</feature>
<keyword evidence="3 8" id="KW-0812">Transmembrane</keyword>
<dbReference type="Proteomes" id="UP001500837">
    <property type="component" value="Unassembled WGS sequence"/>
</dbReference>
<keyword evidence="2" id="KW-1003">Cell membrane</keyword>
<evidence type="ECO:0000256" key="2">
    <source>
        <dbReference type="ARBA" id="ARBA00022475"/>
    </source>
</evidence>